<keyword evidence="3" id="KW-1185">Reference proteome</keyword>
<evidence type="ECO:0000313" key="2">
    <source>
        <dbReference type="EMBL" id="KPJ09989.1"/>
    </source>
</evidence>
<evidence type="ECO:0000313" key="3">
    <source>
        <dbReference type="Proteomes" id="UP000053240"/>
    </source>
</evidence>
<feature type="compositionally biased region" description="Basic and acidic residues" evidence="1">
    <location>
        <begin position="73"/>
        <end position="87"/>
    </location>
</feature>
<feature type="region of interest" description="Disordered" evidence="1">
    <location>
        <begin position="73"/>
        <end position="105"/>
    </location>
</feature>
<feature type="region of interest" description="Disordered" evidence="1">
    <location>
        <begin position="122"/>
        <end position="161"/>
    </location>
</feature>
<protein>
    <submittedName>
        <fullName evidence="2">Uncharacterized protein</fullName>
    </submittedName>
</protein>
<dbReference type="InParanoid" id="A0A0N1INJ7"/>
<accession>A0A0N1INJ7</accession>
<gene>
    <name evidence="2" type="ORF">RR48_05852</name>
</gene>
<sequence>MLHDAWPGAWHRAETIELDALIAEVNNNCMKEGEAECGDSPPPAACYQELRPAHARDMQAYALDEPLFKGEYARARSPERSPPRLHYEPYAPPPAYGHDHHGDGISVGARCVVRGPALRNADVPRDRYVPRHRPAPRAPRTPHPAPRTPHPTPRHDNGSIV</sequence>
<proteinExistence type="predicted"/>
<reference evidence="2 3" key="1">
    <citation type="journal article" date="2015" name="Nat. Commun.">
        <title>Outbred genome sequencing and CRISPR/Cas9 gene editing in butterflies.</title>
        <authorList>
            <person name="Li X."/>
            <person name="Fan D."/>
            <person name="Zhang W."/>
            <person name="Liu G."/>
            <person name="Zhang L."/>
            <person name="Zhao L."/>
            <person name="Fang X."/>
            <person name="Chen L."/>
            <person name="Dong Y."/>
            <person name="Chen Y."/>
            <person name="Ding Y."/>
            <person name="Zhao R."/>
            <person name="Feng M."/>
            <person name="Zhu Y."/>
            <person name="Feng Y."/>
            <person name="Jiang X."/>
            <person name="Zhu D."/>
            <person name="Xiang H."/>
            <person name="Feng X."/>
            <person name="Li S."/>
            <person name="Wang J."/>
            <person name="Zhang G."/>
            <person name="Kronforst M.R."/>
            <person name="Wang W."/>
        </authorList>
    </citation>
    <scope>NUCLEOTIDE SEQUENCE [LARGE SCALE GENOMIC DNA]</scope>
    <source>
        <strain evidence="2">Ya'a_city_454_Pm</strain>
        <tissue evidence="2">Whole body</tissue>
    </source>
</reference>
<name>A0A0N1INJ7_PAPMA</name>
<feature type="compositionally biased region" description="Pro residues" evidence="1">
    <location>
        <begin position="136"/>
        <end position="151"/>
    </location>
</feature>
<dbReference type="AlphaFoldDB" id="A0A0N1INJ7"/>
<organism evidence="2 3">
    <name type="scientific">Papilio machaon</name>
    <name type="common">Old World swallowtail butterfly</name>
    <dbReference type="NCBI Taxonomy" id="76193"/>
    <lineage>
        <taxon>Eukaryota</taxon>
        <taxon>Metazoa</taxon>
        <taxon>Ecdysozoa</taxon>
        <taxon>Arthropoda</taxon>
        <taxon>Hexapoda</taxon>
        <taxon>Insecta</taxon>
        <taxon>Pterygota</taxon>
        <taxon>Neoptera</taxon>
        <taxon>Endopterygota</taxon>
        <taxon>Lepidoptera</taxon>
        <taxon>Glossata</taxon>
        <taxon>Ditrysia</taxon>
        <taxon>Papilionoidea</taxon>
        <taxon>Papilionidae</taxon>
        <taxon>Papilioninae</taxon>
        <taxon>Papilio</taxon>
    </lineage>
</organism>
<dbReference type="EMBL" id="KQ461033">
    <property type="protein sequence ID" value="KPJ09989.1"/>
    <property type="molecule type" value="Genomic_DNA"/>
</dbReference>
<dbReference type="Proteomes" id="UP000053240">
    <property type="component" value="Unassembled WGS sequence"/>
</dbReference>
<evidence type="ECO:0000256" key="1">
    <source>
        <dbReference type="SAM" id="MobiDB-lite"/>
    </source>
</evidence>